<dbReference type="EMBL" id="VEPZ02001096">
    <property type="protein sequence ID" value="KAE8695042.1"/>
    <property type="molecule type" value="Genomic_DNA"/>
</dbReference>
<dbReference type="PANTHER" id="PTHR44378">
    <property type="entry name" value="ACYL-ACTIVATING ENZYME 17, PEROXISOMAL-RELATED"/>
    <property type="match status" value="1"/>
</dbReference>
<dbReference type="SUPFAM" id="SSF56801">
    <property type="entry name" value="Acetyl-CoA synthetase-like"/>
    <property type="match status" value="1"/>
</dbReference>
<proteinExistence type="predicted"/>
<comment type="caution">
    <text evidence="1">The sequence shown here is derived from an EMBL/GenBank/DDBJ whole genome shotgun (WGS) entry which is preliminary data.</text>
</comment>
<protein>
    <submittedName>
        <fullName evidence="1">Uncharacterized protein</fullName>
    </submittedName>
</protein>
<organism evidence="1 2">
    <name type="scientific">Hibiscus syriacus</name>
    <name type="common">Rose of Sharon</name>
    <dbReference type="NCBI Taxonomy" id="106335"/>
    <lineage>
        <taxon>Eukaryota</taxon>
        <taxon>Viridiplantae</taxon>
        <taxon>Streptophyta</taxon>
        <taxon>Embryophyta</taxon>
        <taxon>Tracheophyta</taxon>
        <taxon>Spermatophyta</taxon>
        <taxon>Magnoliopsida</taxon>
        <taxon>eudicotyledons</taxon>
        <taxon>Gunneridae</taxon>
        <taxon>Pentapetalae</taxon>
        <taxon>rosids</taxon>
        <taxon>malvids</taxon>
        <taxon>Malvales</taxon>
        <taxon>Malvaceae</taxon>
        <taxon>Malvoideae</taxon>
        <taxon>Hibiscus</taxon>
    </lineage>
</organism>
<accession>A0A6A2ZV63</accession>
<sequence length="125" mass="13611">MPSNLISRPSRIMQQLSTLCVEPEDAPGMGELALGPLMFGSSSTLLNASHYDVYFKGMATWNKLVLRKHGDVFERTSRGYYRAHGRADDTMNIGGITVSSVEIERICNAADSSVLETAGGTPSNW</sequence>
<dbReference type="PANTHER" id="PTHR44378:SF2">
    <property type="entry name" value="ACYL-ACTIVATING ENZYME 17, PEROXISOMAL-RELATED"/>
    <property type="match status" value="1"/>
</dbReference>
<gene>
    <name evidence="1" type="ORF">F3Y22_tig00110745pilonHSYRG00123</name>
</gene>
<reference evidence="1" key="1">
    <citation type="submission" date="2019-09" db="EMBL/GenBank/DDBJ databases">
        <title>Draft genome information of white flower Hibiscus syriacus.</title>
        <authorList>
            <person name="Kim Y.-M."/>
        </authorList>
    </citation>
    <scope>NUCLEOTIDE SEQUENCE [LARGE SCALE GENOMIC DNA]</scope>
    <source>
        <strain evidence="1">YM2019G1</strain>
    </source>
</reference>
<keyword evidence="2" id="KW-1185">Reference proteome</keyword>
<dbReference type="Proteomes" id="UP000436088">
    <property type="component" value="Unassembled WGS sequence"/>
</dbReference>
<dbReference type="AlphaFoldDB" id="A0A6A2ZV63"/>
<evidence type="ECO:0000313" key="1">
    <source>
        <dbReference type="EMBL" id="KAE8695042.1"/>
    </source>
</evidence>
<evidence type="ECO:0000313" key="2">
    <source>
        <dbReference type="Proteomes" id="UP000436088"/>
    </source>
</evidence>
<name>A0A6A2ZV63_HIBSY</name>